<dbReference type="PRINTS" id="PR00039">
    <property type="entry name" value="HTHLYSR"/>
</dbReference>
<name>A0ABN2TYB9_9ACTN</name>
<keyword evidence="4" id="KW-0804">Transcription</keyword>
<dbReference type="PANTHER" id="PTHR30346:SF0">
    <property type="entry name" value="HCA OPERON TRANSCRIPTIONAL ACTIVATOR HCAR"/>
    <property type="match status" value="1"/>
</dbReference>
<dbReference type="PROSITE" id="PS50931">
    <property type="entry name" value="HTH_LYSR"/>
    <property type="match status" value="1"/>
</dbReference>
<protein>
    <submittedName>
        <fullName evidence="6">LysR substrate-binding domain-containing protein</fullName>
    </submittedName>
</protein>
<reference evidence="6 7" key="1">
    <citation type="journal article" date="2019" name="Int. J. Syst. Evol. Microbiol.">
        <title>The Global Catalogue of Microorganisms (GCM) 10K type strain sequencing project: providing services to taxonomists for standard genome sequencing and annotation.</title>
        <authorList>
            <consortium name="The Broad Institute Genomics Platform"/>
            <consortium name="The Broad Institute Genome Sequencing Center for Infectious Disease"/>
            <person name="Wu L."/>
            <person name="Ma J."/>
        </authorList>
    </citation>
    <scope>NUCLEOTIDE SEQUENCE [LARGE SCALE GENOMIC DNA]</scope>
    <source>
        <strain evidence="6 7">JCM 16014</strain>
    </source>
</reference>
<keyword evidence="7" id="KW-1185">Reference proteome</keyword>
<dbReference type="InterPro" id="IPR000847">
    <property type="entry name" value="LysR_HTH_N"/>
</dbReference>
<comment type="similarity">
    <text evidence="1">Belongs to the LysR transcriptional regulatory family.</text>
</comment>
<dbReference type="EMBL" id="BAAAQN010000009">
    <property type="protein sequence ID" value="GAA2024029.1"/>
    <property type="molecule type" value="Genomic_DNA"/>
</dbReference>
<evidence type="ECO:0000313" key="7">
    <source>
        <dbReference type="Proteomes" id="UP001500751"/>
    </source>
</evidence>
<dbReference type="Pfam" id="PF03466">
    <property type="entry name" value="LysR_substrate"/>
    <property type="match status" value="1"/>
</dbReference>
<accession>A0ABN2TYB9</accession>
<comment type="caution">
    <text evidence="6">The sequence shown here is derived from an EMBL/GenBank/DDBJ whole genome shotgun (WGS) entry which is preliminary data.</text>
</comment>
<dbReference type="Gene3D" id="3.40.190.10">
    <property type="entry name" value="Periplasmic binding protein-like II"/>
    <property type="match status" value="2"/>
</dbReference>
<organism evidence="6 7">
    <name type="scientific">Catenulispora yoronensis</name>
    <dbReference type="NCBI Taxonomy" id="450799"/>
    <lineage>
        <taxon>Bacteria</taxon>
        <taxon>Bacillati</taxon>
        <taxon>Actinomycetota</taxon>
        <taxon>Actinomycetes</taxon>
        <taxon>Catenulisporales</taxon>
        <taxon>Catenulisporaceae</taxon>
        <taxon>Catenulispora</taxon>
    </lineage>
</organism>
<dbReference type="Gene3D" id="1.10.10.10">
    <property type="entry name" value="Winged helix-like DNA-binding domain superfamily/Winged helix DNA-binding domain"/>
    <property type="match status" value="1"/>
</dbReference>
<dbReference type="InterPro" id="IPR036388">
    <property type="entry name" value="WH-like_DNA-bd_sf"/>
</dbReference>
<evidence type="ECO:0000256" key="1">
    <source>
        <dbReference type="ARBA" id="ARBA00009437"/>
    </source>
</evidence>
<dbReference type="PANTHER" id="PTHR30346">
    <property type="entry name" value="TRANSCRIPTIONAL DUAL REGULATOR HCAR-RELATED"/>
    <property type="match status" value="1"/>
</dbReference>
<dbReference type="Pfam" id="PF00126">
    <property type="entry name" value="HTH_1"/>
    <property type="match status" value="1"/>
</dbReference>
<dbReference type="SUPFAM" id="SSF53850">
    <property type="entry name" value="Periplasmic binding protein-like II"/>
    <property type="match status" value="1"/>
</dbReference>
<evidence type="ECO:0000256" key="2">
    <source>
        <dbReference type="ARBA" id="ARBA00023015"/>
    </source>
</evidence>
<keyword evidence="2" id="KW-0805">Transcription regulation</keyword>
<evidence type="ECO:0000256" key="3">
    <source>
        <dbReference type="ARBA" id="ARBA00023125"/>
    </source>
</evidence>
<evidence type="ECO:0000256" key="4">
    <source>
        <dbReference type="ARBA" id="ARBA00023163"/>
    </source>
</evidence>
<proteinExistence type="inferred from homology"/>
<dbReference type="SUPFAM" id="SSF46785">
    <property type="entry name" value="Winged helix' DNA-binding domain"/>
    <property type="match status" value="1"/>
</dbReference>
<evidence type="ECO:0000259" key="5">
    <source>
        <dbReference type="PROSITE" id="PS50931"/>
    </source>
</evidence>
<dbReference type="InterPro" id="IPR036390">
    <property type="entry name" value="WH_DNA-bd_sf"/>
</dbReference>
<gene>
    <name evidence="6" type="ORF">GCM10009839_22240</name>
</gene>
<dbReference type="InterPro" id="IPR005119">
    <property type="entry name" value="LysR_subst-bd"/>
</dbReference>
<sequence>MRLLRYFVAVAEERHFGRAAARLHMTQPPLTRAVQRLEADLGAVLLDRTPAGVVLTTAGAALYDEALALLAHADRIPARVAAAAGSGLTVGTLGDSIERVGSAAGSAAGPGSLAVAFRRRHPGVAVRVVEVDFTDPTAGLRAGMVDVAVTRGPFDRTGISTRLIRSEPVGVVLRSDDPLAGRAELRAADLADRRWFRFPEGTDALWSSYWSLGTQEGPVVRTVHECIRAVLWDGIVGLAPFGGAPGPDGHIAGPAEGLTIVPLLDMAPSPLLVAWRSGDANPLLRSFVELAVG</sequence>
<evidence type="ECO:0000313" key="6">
    <source>
        <dbReference type="EMBL" id="GAA2024029.1"/>
    </source>
</evidence>
<dbReference type="Proteomes" id="UP001500751">
    <property type="component" value="Unassembled WGS sequence"/>
</dbReference>
<dbReference type="CDD" id="cd08414">
    <property type="entry name" value="PBP2_LTTR_aromatics_like"/>
    <property type="match status" value="1"/>
</dbReference>
<feature type="domain" description="HTH lysR-type" evidence="5">
    <location>
        <begin position="1"/>
        <end position="56"/>
    </location>
</feature>
<keyword evidence="3" id="KW-0238">DNA-binding</keyword>